<dbReference type="AlphaFoldDB" id="W2SGZ4"/>
<keyword evidence="2" id="KW-1185">Reference proteome</keyword>
<evidence type="ECO:0000313" key="2">
    <source>
        <dbReference type="Proteomes" id="UP000053676"/>
    </source>
</evidence>
<organism evidence="1 2">
    <name type="scientific">Necator americanus</name>
    <name type="common">Human hookworm</name>
    <dbReference type="NCBI Taxonomy" id="51031"/>
    <lineage>
        <taxon>Eukaryota</taxon>
        <taxon>Metazoa</taxon>
        <taxon>Ecdysozoa</taxon>
        <taxon>Nematoda</taxon>
        <taxon>Chromadorea</taxon>
        <taxon>Rhabditida</taxon>
        <taxon>Rhabditina</taxon>
        <taxon>Rhabditomorpha</taxon>
        <taxon>Strongyloidea</taxon>
        <taxon>Ancylostomatidae</taxon>
        <taxon>Bunostominae</taxon>
        <taxon>Necator</taxon>
    </lineage>
</organism>
<name>W2SGZ4_NECAM</name>
<protein>
    <submittedName>
        <fullName evidence="1">Uncharacterized protein</fullName>
    </submittedName>
</protein>
<gene>
    <name evidence="1" type="ORF">NECAME_05457</name>
</gene>
<dbReference type="EMBL" id="KI669191">
    <property type="protein sequence ID" value="ETN68865.1"/>
    <property type="molecule type" value="Genomic_DNA"/>
</dbReference>
<dbReference type="KEGG" id="nai:NECAME_05457"/>
<reference evidence="2" key="1">
    <citation type="journal article" date="2014" name="Nat. Genet.">
        <title>Genome of the human hookworm Necator americanus.</title>
        <authorList>
            <person name="Tang Y.T."/>
            <person name="Gao X."/>
            <person name="Rosa B.A."/>
            <person name="Abubucker S."/>
            <person name="Hallsworth-Pepin K."/>
            <person name="Martin J."/>
            <person name="Tyagi R."/>
            <person name="Heizer E."/>
            <person name="Zhang X."/>
            <person name="Bhonagiri-Palsikar V."/>
            <person name="Minx P."/>
            <person name="Warren W.C."/>
            <person name="Wang Q."/>
            <person name="Zhan B."/>
            <person name="Hotez P.J."/>
            <person name="Sternberg P.W."/>
            <person name="Dougall A."/>
            <person name="Gaze S.T."/>
            <person name="Mulvenna J."/>
            <person name="Sotillo J."/>
            <person name="Ranganathan S."/>
            <person name="Rabelo E.M."/>
            <person name="Wilson R.K."/>
            <person name="Felgner P.L."/>
            <person name="Bethony J."/>
            <person name="Hawdon J.M."/>
            <person name="Gasser R.B."/>
            <person name="Loukas A."/>
            <person name="Mitreva M."/>
        </authorList>
    </citation>
    <scope>NUCLEOTIDE SEQUENCE [LARGE SCALE GENOMIC DNA]</scope>
</reference>
<dbReference type="OrthoDB" id="6156371at2759"/>
<sequence>MTTKTIHANSQSQKPSSTLDVGVIRWLLGRFRNGCIDHNEYDGLVEHLHDCRRKVQVDLKEWRAEVLGEAAEAGKSYYRRQSKDDD</sequence>
<proteinExistence type="predicted"/>
<evidence type="ECO:0000313" key="1">
    <source>
        <dbReference type="EMBL" id="ETN68865.1"/>
    </source>
</evidence>
<accession>W2SGZ4</accession>
<dbReference type="Proteomes" id="UP000053676">
    <property type="component" value="Unassembled WGS sequence"/>
</dbReference>